<dbReference type="FunFam" id="1.10.510.10:FF:000021">
    <property type="entry name" value="Serine/threonine protein kinase"/>
    <property type="match status" value="1"/>
</dbReference>
<evidence type="ECO:0000256" key="3">
    <source>
        <dbReference type="ARBA" id="ARBA00022679"/>
    </source>
</evidence>
<dbReference type="Gene3D" id="3.40.50.300">
    <property type="entry name" value="P-loop containing nucleotide triphosphate hydrolases"/>
    <property type="match status" value="1"/>
</dbReference>
<dbReference type="AlphaFoldDB" id="A0A9X3S780"/>
<dbReference type="InterPro" id="IPR003593">
    <property type="entry name" value="AAA+_ATPase"/>
</dbReference>
<dbReference type="PROSITE" id="PS00108">
    <property type="entry name" value="PROTEIN_KINASE_ST"/>
    <property type="match status" value="1"/>
</dbReference>
<evidence type="ECO:0000256" key="7">
    <source>
        <dbReference type="SAM" id="MobiDB-lite"/>
    </source>
</evidence>
<evidence type="ECO:0000313" key="9">
    <source>
        <dbReference type="EMBL" id="MDA0165841.1"/>
    </source>
</evidence>
<keyword evidence="10" id="KW-1185">Reference proteome</keyword>
<dbReference type="SMART" id="SM00220">
    <property type="entry name" value="S_TKc"/>
    <property type="match status" value="1"/>
</dbReference>
<dbReference type="PANTHER" id="PTHR43289:SF6">
    <property type="entry name" value="SERINE_THREONINE-PROTEIN KINASE NEKL-3"/>
    <property type="match status" value="1"/>
</dbReference>
<dbReference type="InterPro" id="IPR041664">
    <property type="entry name" value="AAA_16"/>
</dbReference>
<evidence type="ECO:0000313" key="10">
    <source>
        <dbReference type="Proteomes" id="UP001149140"/>
    </source>
</evidence>
<dbReference type="InterPro" id="IPR008271">
    <property type="entry name" value="Ser/Thr_kinase_AS"/>
</dbReference>
<evidence type="ECO:0000256" key="4">
    <source>
        <dbReference type="ARBA" id="ARBA00022741"/>
    </source>
</evidence>
<name>A0A9X3S780_9ACTN</name>
<dbReference type="EMBL" id="JAPDOD010000053">
    <property type="protein sequence ID" value="MDA0165841.1"/>
    <property type="molecule type" value="Genomic_DNA"/>
</dbReference>
<dbReference type="PROSITE" id="PS50011">
    <property type="entry name" value="PROTEIN_KINASE_DOM"/>
    <property type="match status" value="1"/>
</dbReference>
<dbReference type="Gene3D" id="1.10.510.10">
    <property type="entry name" value="Transferase(Phosphotransferase) domain 1"/>
    <property type="match status" value="1"/>
</dbReference>
<dbReference type="Pfam" id="PF13191">
    <property type="entry name" value="AAA_16"/>
    <property type="match status" value="1"/>
</dbReference>
<dbReference type="SMART" id="SM00382">
    <property type="entry name" value="AAA"/>
    <property type="match status" value="1"/>
</dbReference>
<evidence type="ECO:0000256" key="2">
    <source>
        <dbReference type="ARBA" id="ARBA00022527"/>
    </source>
</evidence>
<keyword evidence="3" id="KW-0808">Transferase</keyword>
<keyword evidence="2" id="KW-0723">Serine/threonine-protein kinase</keyword>
<feature type="compositionally biased region" description="Basic and acidic residues" evidence="7">
    <location>
        <begin position="278"/>
        <end position="288"/>
    </location>
</feature>
<evidence type="ECO:0000259" key="8">
    <source>
        <dbReference type="PROSITE" id="PS50011"/>
    </source>
</evidence>
<dbReference type="GO" id="GO:0004674">
    <property type="term" value="F:protein serine/threonine kinase activity"/>
    <property type="evidence" value="ECO:0007669"/>
    <property type="project" value="UniProtKB-KW"/>
</dbReference>
<gene>
    <name evidence="9" type="ORF">OM076_36580</name>
</gene>
<organism evidence="9 10">
    <name type="scientific">Solirubrobacter ginsenosidimutans</name>
    <dbReference type="NCBI Taxonomy" id="490573"/>
    <lineage>
        <taxon>Bacteria</taxon>
        <taxon>Bacillati</taxon>
        <taxon>Actinomycetota</taxon>
        <taxon>Thermoleophilia</taxon>
        <taxon>Solirubrobacterales</taxon>
        <taxon>Solirubrobacteraceae</taxon>
        <taxon>Solirubrobacter</taxon>
    </lineage>
</organism>
<dbReference type="Pfam" id="PF00069">
    <property type="entry name" value="Pkinase"/>
    <property type="match status" value="1"/>
</dbReference>
<dbReference type="InterPro" id="IPR027417">
    <property type="entry name" value="P-loop_NTPase"/>
</dbReference>
<dbReference type="CDD" id="cd14014">
    <property type="entry name" value="STKc_PknB_like"/>
    <property type="match status" value="1"/>
</dbReference>
<evidence type="ECO:0000256" key="5">
    <source>
        <dbReference type="ARBA" id="ARBA00022777"/>
    </source>
</evidence>
<evidence type="ECO:0000256" key="1">
    <source>
        <dbReference type="ARBA" id="ARBA00012513"/>
    </source>
</evidence>
<feature type="domain" description="Protein kinase" evidence="8">
    <location>
        <begin position="13"/>
        <end position="274"/>
    </location>
</feature>
<reference evidence="9" key="1">
    <citation type="submission" date="2022-10" db="EMBL/GenBank/DDBJ databases">
        <title>The WGS of Solirubrobacter ginsenosidimutans DSM 21036.</title>
        <authorList>
            <person name="Jiang Z."/>
        </authorList>
    </citation>
    <scope>NUCLEOTIDE SEQUENCE</scope>
    <source>
        <strain evidence="9">DSM 21036</strain>
    </source>
</reference>
<dbReference type="InterPro" id="IPR000719">
    <property type="entry name" value="Prot_kinase_dom"/>
</dbReference>
<protein>
    <recommendedName>
        <fullName evidence="1">non-specific serine/threonine protein kinase</fullName>
        <ecNumber evidence="1">2.7.11.1</ecNumber>
    </recommendedName>
</protein>
<dbReference type="EC" id="2.7.11.1" evidence="1"/>
<accession>A0A9X3S780</accession>
<dbReference type="PANTHER" id="PTHR43289">
    <property type="entry name" value="MITOGEN-ACTIVATED PROTEIN KINASE KINASE KINASE 20-RELATED"/>
    <property type="match status" value="1"/>
</dbReference>
<feature type="region of interest" description="Disordered" evidence="7">
    <location>
        <begin position="258"/>
        <end position="311"/>
    </location>
</feature>
<evidence type="ECO:0000256" key="6">
    <source>
        <dbReference type="ARBA" id="ARBA00022840"/>
    </source>
</evidence>
<dbReference type="Proteomes" id="UP001149140">
    <property type="component" value="Unassembled WGS sequence"/>
</dbReference>
<keyword evidence="6" id="KW-0067">ATP-binding</keyword>
<keyword evidence="5 9" id="KW-0418">Kinase</keyword>
<sequence>MSELTPGTEFADHVIRGVAGRGGMGTVYRATHVTLDREVALKVIAHEFSRDHEFRERFQREFRAAASIQHPNVIPVYHAGEYDGLLYVTMRYVDGTDLARFLQAEGRLEPTTAAYLIAQVADALDAAHKNGIVHRDVKPANVLIEVDGDRMHATLTDFGLMKDLRATTQITQAGSVIGTFDYLAPEQLNEGPVDARTDVYALGGVLYQALTGKVPYPRETAAATMLAHLDSPPPSVLSILPDASELLGEVVRRAMAKDPRDRYPSAGDLGRSALAAAQDRRTSAEERSVAAGAAAPDSILHQEPSAPLPPALAVETGSGKFVGREALLDVLANRYADAQGGARQFVLLAGEPGIGKTRLATELARRAHQDGATVLYGRNDPESLVPYQPFIAALDHYVTHREHLRLPPELALELTEVARFVPGLRKHVPELKQTLVEEPEMRRYRLFEGVTRLLAFAARERPVVLLLDDLHWADPSTTLLLGHLLQDAAPMRLLVLGTARTFEGELLTRLRRQGAFEKLELTGLTADETRALIARDDVTSGFVQRLADETEGNPFFIEETLRSLPELQERALSRVAVPEGVKELIGRRLAQLSETANQVLGVASVVGRRFDLTLLETLLDRDVLDALEEAVAGGLIRESDELDTFAFAHALVRETLYEGQSTSRRVRLHRRIGETLEASGAANPAELAYHFHEGHAREAVAYALAAAEQATAALAWEEAAAHYRRAGDDLATRLALGAAELRAGDPAARETFAAAARLAREQGDRDALAEAALGHSGRHAAAGEIDREGIALLEEALSAYPDDSYLAVRLRARLVEALQFSHEETHREALSADALAMAHRLGDPRAHLVALEARHAALLHVDHLDERLRLGEELLDLATRLEEAELEALGHHWRIYDLLEAGRIEDARTAHRRLNTLAAALRQPLYHHFALGWEVVWAQMAGRVEDAERLAREAFEYGVRAHAHDAETIFTAQNLILRRREDGLSEHVATIAAYVERNPALSAWRAILPMAHLMAGDTAAGVAQFRALSQDRFAAIPRDMFWFTAIALLGETSALLRDAEQAAVLYRLLEPHAAKLVQISQAASLGSTHRFLALLAAATGDLPRAEAHFVEGLERNAACGLRPVVALMRREFAEFLLAAGERERATAVLQETLREAEAGGMSQLITRVQMRLAELQTSA</sequence>
<proteinExistence type="predicted"/>
<comment type="caution">
    <text evidence="9">The sequence shown here is derived from an EMBL/GenBank/DDBJ whole genome shotgun (WGS) entry which is preliminary data.</text>
</comment>
<keyword evidence="4" id="KW-0547">Nucleotide-binding</keyword>
<dbReference type="SUPFAM" id="SSF56112">
    <property type="entry name" value="Protein kinase-like (PK-like)"/>
    <property type="match status" value="1"/>
</dbReference>
<dbReference type="InterPro" id="IPR011009">
    <property type="entry name" value="Kinase-like_dom_sf"/>
</dbReference>
<dbReference type="GO" id="GO:0005524">
    <property type="term" value="F:ATP binding"/>
    <property type="evidence" value="ECO:0007669"/>
    <property type="project" value="UniProtKB-KW"/>
</dbReference>
<dbReference type="Gene3D" id="3.30.200.20">
    <property type="entry name" value="Phosphorylase Kinase, domain 1"/>
    <property type="match status" value="1"/>
</dbReference>
<dbReference type="RefSeq" id="WP_270045103.1">
    <property type="nucleotide sequence ID" value="NZ_JAPDOD010000053.1"/>
</dbReference>
<dbReference type="SUPFAM" id="SSF52540">
    <property type="entry name" value="P-loop containing nucleoside triphosphate hydrolases"/>
    <property type="match status" value="1"/>
</dbReference>